<gene>
    <name evidence="4" type="ORF">QE152_g26989</name>
</gene>
<dbReference type="AlphaFoldDB" id="A0AAW1JW33"/>
<dbReference type="PANTHER" id="PTHR39960:SF1">
    <property type="entry name" value="LD34147P"/>
    <property type="match status" value="1"/>
</dbReference>
<feature type="chain" id="PRO_5043463701" evidence="3">
    <location>
        <begin position="20"/>
        <end position="510"/>
    </location>
</feature>
<feature type="signal peptide" evidence="3">
    <location>
        <begin position="1"/>
        <end position="19"/>
    </location>
</feature>
<protein>
    <submittedName>
        <fullName evidence="4">Uncharacterized protein</fullName>
    </submittedName>
</protein>
<reference evidence="4 5" key="1">
    <citation type="journal article" date="2024" name="BMC Genomics">
        <title>De novo assembly and annotation of Popillia japonica's genome with initial clues to its potential as an invasive pest.</title>
        <authorList>
            <person name="Cucini C."/>
            <person name="Boschi S."/>
            <person name="Funari R."/>
            <person name="Cardaioli E."/>
            <person name="Iannotti N."/>
            <person name="Marturano G."/>
            <person name="Paoli F."/>
            <person name="Bruttini M."/>
            <person name="Carapelli A."/>
            <person name="Frati F."/>
            <person name="Nardi F."/>
        </authorList>
    </citation>
    <scope>NUCLEOTIDE SEQUENCE [LARGE SCALE GENOMIC DNA]</scope>
    <source>
        <strain evidence="4">DMR45628</strain>
    </source>
</reference>
<keyword evidence="5" id="KW-1185">Reference proteome</keyword>
<sequence length="510" mass="58356">MRFLFLVVIILTAVHQFESKPTAPVTHEEIRDVILMLVRVVTATEDKLRRHEFRERAIADVIKKALISIDKRTKDLHPVMGRAERLDDRISDVKKTLTENDIKTNNQLKDVKNVLEDILRTFPILIEKMKGDIIKEIKSDISTAVDTLNETSESEEDESDDGEEEEESTSLENKIDKLSSSIKQMQLELTNLKREQQNTLQQNNKFNDYIDRFEVLLTNNENLLKKYEDKFGEGEVLPQDDTQTAWQGSIIQALGRAQNDVEVVLKEVKNTHTKTTDLIRNFEKKLTASLDNTRNYIEQKLDTIGGGDGPILEPIIPDDTNDVTAKLNEINTSIAETNNRLSLINYKEIGETLGRIKSHLNDSQSLFGRYETKLAEYGDKLKLIPSNNECNNNTNIIFQELQKQNNNIEIALNEINTNLNQDVSINSNDDIQNRTLNLLQNLEDSLSENTDTSKNLLEKVKTILGNEEQMLDFSRKSAADIMETMKTLEISYELNFDDVKQELDAIKSKL</sequence>
<keyword evidence="3" id="KW-0732">Signal</keyword>
<dbReference type="Proteomes" id="UP001458880">
    <property type="component" value="Unassembled WGS sequence"/>
</dbReference>
<name>A0AAW1JW33_POPJA</name>
<proteinExistence type="predicted"/>
<comment type="caution">
    <text evidence="4">The sequence shown here is derived from an EMBL/GenBank/DDBJ whole genome shotgun (WGS) entry which is preliminary data.</text>
</comment>
<accession>A0AAW1JW33</accession>
<dbReference type="GO" id="GO:0005886">
    <property type="term" value="C:plasma membrane"/>
    <property type="evidence" value="ECO:0007669"/>
    <property type="project" value="TreeGrafter"/>
</dbReference>
<organism evidence="4 5">
    <name type="scientific">Popillia japonica</name>
    <name type="common">Japanese beetle</name>
    <dbReference type="NCBI Taxonomy" id="7064"/>
    <lineage>
        <taxon>Eukaryota</taxon>
        <taxon>Metazoa</taxon>
        <taxon>Ecdysozoa</taxon>
        <taxon>Arthropoda</taxon>
        <taxon>Hexapoda</taxon>
        <taxon>Insecta</taxon>
        <taxon>Pterygota</taxon>
        <taxon>Neoptera</taxon>
        <taxon>Endopterygota</taxon>
        <taxon>Coleoptera</taxon>
        <taxon>Polyphaga</taxon>
        <taxon>Scarabaeiformia</taxon>
        <taxon>Scarabaeidae</taxon>
        <taxon>Rutelinae</taxon>
        <taxon>Popillia</taxon>
    </lineage>
</organism>
<evidence type="ECO:0000256" key="1">
    <source>
        <dbReference type="SAM" id="Coils"/>
    </source>
</evidence>
<dbReference type="PANTHER" id="PTHR39960">
    <property type="entry name" value="LD34147P"/>
    <property type="match status" value="1"/>
</dbReference>
<evidence type="ECO:0000313" key="5">
    <source>
        <dbReference type="Proteomes" id="UP001458880"/>
    </source>
</evidence>
<evidence type="ECO:0000313" key="4">
    <source>
        <dbReference type="EMBL" id="KAK9708772.1"/>
    </source>
</evidence>
<evidence type="ECO:0000256" key="3">
    <source>
        <dbReference type="SAM" id="SignalP"/>
    </source>
</evidence>
<feature type="compositionally biased region" description="Acidic residues" evidence="2">
    <location>
        <begin position="152"/>
        <end position="169"/>
    </location>
</feature>
<keyword evidence="1" id="KW-0175">Coiled coil</keyword>
<feature type="coiled-coil region" evidence="1">
    <location>
        <begin position="398"/>
        <end position="459"/>
    </location>
</feature>
<dbReference type="EMBL" id="JASPKY010000321">
    <property type="protein sequence ID" value="KAK9708772.1"/>
    <property type="molecule type" value="Genomic_DNA"/>
</dbReference>
<feature type="region of interest" description="Disordered" evidence="2">
    <location>
        <begin position="145"/>
        <end position="175"/>
    </location>
</feature>
<evidence type="ECO:0000256" key="2">
    <source>
        <dbReference type="SAM" id="MobiDB-lite"/>
    </source>
</evidence>